<feature type="domain" description="Solute-binding protein family 3/N-terminal" evidence="5">
    <location>
        <begin position="101"/>
        <end position="334"/>
    </location>
</feature>
<evidence type="ECO:0000313" key="7">
    <source>
        <dbReference type="Proteomes" id="UP000078286"/>
    </source>
</evidence>
<feature type="transmembrane region" description="Helical" evidence="4">
    <location>
        <begin position="66"/>
        <end position="85"/>
    </location>
</feature>
<evidence type="ECO:0000259" key="5">
    <source>
        <dbReference type="SMART" id="SM00062"/>
    </source>
</evidence>
<dbReference type="InterPro" id="IPR001638">
    <property type="entry name" value="Solute-binding_3/MltF_N"/>
</dbReference>
<evidence type="ECO:0000256" key="4">
    <source>
        <dbReference type="SAM" id="Phobius"/>
    </source>
</evidence>
<comment type="similarity">
    <text evidence="1">Belongs to the bacterial solute-binding protein 3 family.</text>
</comment>
<dbReference type="PANTHER" id="PTHR30085:SF6">
    <property type="entry name" value="ABC TRANSPORTER GLUTAMINE-BINDING PROTEIN GLNH"/>
    <property type="match status" value="1"/>
</dbReference>
<dbReference type="SMART" id="SM00062">
    <property type="entry name" value="PBPb"/>
    <property type="match status" value="1"/>
</dbReference>
<comment type="caution">
    <text evidence="6">The sequence shown here is derived from an EMBL/GenBank/DDBJ whole genome shotgun (WGS) entry which is preliminary data.</text>
</comment>
<dbReference type="SUPFAM" id="SSF53850">
    <property type="entry name" value="Periplasmic binding protein-like II"/>
    <property type="match status" value="1"/>
</dbReference>
<reference evidence="6 7" key="1">
    <citation type="submission" date="2016-04" db="EMBL/GenBank/DDBJ databases">
        <title>ATOL: Assembling a taxonomically balanced genome-scale reconstruction of the evolutionary history of the Enterobacteriaceae.</title>
        <authorList>
            <person name="Plunkett G.III."/>
            <person name="Neeno-Eckwall E.C."/>
            <person name="Glasner J.D."/>
            <person name="Perna N.T."/>
        </authorList>
    </citation>
    <scope>NUCLEOTIDE SEQUENCE [LARGE SCALE GENOMIC DNA]</scope>
    <source>
        <strain evidence="6 7">ATCC 51607</strain>
    </source>
</reference>
<dbReference type="GO" id="GO:0005576">
    <property type="term" value="C:extracellular region"/>
    <property type="evidence" value="ECO:0007669"/>
    <property type="project" value="TreeGrafter"/>
</dbReference>
<dbReference type="EMBL" id="LXEO01000025">
    <property type="protein sequence ID" value="OAT17553.1"/>
    <property type="molecule type" value="Genomic_DNA"/>
</dbReference>
<accession>A0A1B7HPI6</accession>
<evidence type="ECO:0000256" key="2">
    <source>
        <dbReference type="ARBA" id="ARBA00022448"/>
    </source>
</evidence>
<protein>
    <submittedName>
        <fullName evidence="6">Periplasmic binding component of a glutamate/aspartate transporter</fullName>
    </submittedName>
</protein>
<keyword evidence="4" id="KW-0472">Membrane</keyword>
<dbReference type="PATRIC" id="fig|1354255.3.peg.2120"/>
<keyword evidence="2" id="KW-0813">Transport</keyword>
<dbReference type="Proteomes" id="UP000078286">
    <property type="component" value="Unassembled WGS sequence"/>
</dbReference>
<dbReference type="Gene3D" id="3.40.190.10">
    <property type="entry name" value="Periplasmic binding protein-like II"/>
    <property type="match status" value="2"/>
</dbReference>
<name>A0A1B7HPI6_9ENTR</name>
<keyword evidence="3" id="KW-0732">Signal</keyword>
<keyword evidence="4" id="KW-1133">Transmembrane helix</keyword>
<organism evidence="6 7">
    <name type="scientific">Buttiauxella noackiae ATCC 51607</name>
    <dbReference type="NCBI Taxonomy" id="1354255"/>
    <lineage>
        <taxon>Bacteria</taxon>
        <taxon>Pseudomonadati</taxon>
        <taxon>Pseudomonadota</taxon>
        <taxon>Gammaproteobacteria</taxon>
        <taxon>Enterobacterales</taxon>
        <taxon>Enterobacteriaceae</taxon>
        <taxon>Buttiauxella</taxon>
    </lineage>
</organism>
<proteinExistence type="inferred from homology"/>
<dbReference type="InterPro" id="IPR051455">
    <property type="entry name" value="Bact_solute-bind_prot3"/>
</dbReference>
<dbReference type="GO" id="GO:0030288">
    <property type="term" value="C:outer membrane-bounded periplasmic space"/>
    <property type="evidence" value="ECO:0007669"/>
    <property type="project" value="TreeGrafter"/>
</dbReference>
<evidence type="ECO:0000256" key="1">
    <source>
        <dbReference type="ARBA" id="ARBA00010333"/>
    </source>
</evidence>
<dbReference type="Pfam" id="PF00497">
    <property type="entry name" value="SBP_bac_3"/>
    <property type="match status" value="1"/>
</dbReference>
<keyword evidence="4" id="KW-0812">Transmembrane</keyword>
<dbReference type="PANTHER" id="PTHR30085">
    <property type="entry name" value="AMINO ACID ABC TRANSPORTER PERMEASE"/>
    <property type="match status" value="1"/>
</dbReference>
<gene>
    <name evidence="6" type="ORF">M979_2047</name>
</gene>
<dbReference type="GO" id="GO:0006865">
    <property type="term" value="P:amino acid transport"/>
    <property type="evidence" value="ECO:0007669"/>
    <property type="project" value="TreeGrafter"/>
</dbReference>
<sequence>MYLKYTEKNINSTLFDIMKLATACFMCITSNKYLPLIFSYKKNINPTSCMNIENKISTNKNSIAKIFNWLITCVFIVSGLFVSVAQAQQSKTIESITKTHQINIAYRDAPPFSYAASDGKVVGYVIDLCNVIVSDISKHLNIPDLKINYIDNKYLPDRDALLREKKVDMICSVNANVIEWKTIADYSIPYTYSYTRFATLKNKNISSIDQLAGHTVSVTSGSVDALAVNQANRELGLNLFVITTPTMEKAFELMRNGKTSAAFINDISLKEIIEAQSDKTSFSISDKGVGKPQFFVILLPHDDQEFKSLVNQSLCKIRKSPDFGKIHDIWFNKPIPYLKLNLQSPYSQEMDKALTQFDDCSSAER</sequence>
<dbReference type="AlphaFoldDB" id="A0A1B7HPI6"/>
<evidence type="ECO:0000256" key="3">
    <source>
        <dbReference type="ARBA" id="ARBA00022729"/>
    </source>
</evidence>
<evidence type="ECO:0000313" key="6">
    <source>
        <dbReference type="EMBL" id="OAT17553.1"/>
    </source>
</evidence>
<keyword evidence="7" id="KW-1185">Reference proteome</keyword>